<protein>
    <submittedName>
        <fullName evidence="2">Uncharacterized protein</fullName>
    </submittedName>
</protein>
<dbReference type="AlphaFoldDB" id="A0A380BYU9"/>
<name>A0A380BYU9_9GAMM</name>
<evidence type="ECO:0000313" key="3">
    <source>
        <dbReference type="Proteomes" id="UP000255061"/>
    </source>
</evidence>
<evidence type="ECO:0000313" key="2">
    <source>
        <dbReference type="EMBL" id="SUJ09590.1"/>
    </source>
</evidence>
<sequence length="88" mass="9817">MADKSDAHKGAHGGVRKGAGRKTRYEKTIVMRVPEQYKNAIKALIQHIDECEKVDHHYSPVVSKPIFTRSLQGKPQQVTFTVSSVKAT</sequence>
<dbReference type="EMBL" id="UGYV01000004">
    <property type="protein sequence ID" value="SUJ09590.1"/>
    <property type="molecule type" value="Genomic_DNA"/>
</dbReference>
<accession>A0A380BYU9</accession>
<evidence type="ECO:0000256" key="1">
    <source>
        <dbReference type="SAM" id="MobiDB-lite"/>
    </source>
</evidence>
<feature type="region of interest" description="Disordered" evidence="1">
    <location>
        <begin position="1"/>
        <end position="24"/>
    </location>
</feature>
<dbReference type="Proteomes" id="UP000255061">
    <property type="component" value="Unassembled WGS sequence"/>
</dbReference>
<organism evidence="2 3">
    <name type="scientific">Shewanella morhuae</name>
    <dbReference type="NCBI Taxonomy" id="365591"/>
    <lineage>
        <taxon>Bacteria</taxon>
        <taxon>Pseudomonadati</taxon>
        <taxon>Pseudomonadota</taxon>
        <taxon>Gammaproteobacteria</taxon>
        <taxon>Alteromonadales</taxon>
        <taxon>Shewanellaceae</taxon>
        <taxon>Shewanella</taxon>
    </lineage>
</organism>
<feature type="compositionally biased region" description="Basic residues" evidence="1">
    <location>
        <begin position="10"/>
        <end position="22"/>
    </location>
</feature>
<gene>
    <name evidence="2" type="ORF">NCTC10736_04059</name>
</gene>
<dbReference type="GeneID" id="90572235"/>
<reference evidence="2 3" key="1">
    <citation type="submission" date="2018-06" db="EMBL/GenBank/DDBJ databases">
        <authorList>
            <consortium name="Pathogen Informatics"/>
            <person name="Doyle S."/>
        </authorList>
    </citation>
    <scope>NUCLEOTIDE SEQUENCE [LARGE SCALE GENOMIC DNA]</scope>
    <source>
        <strain evidence="2 3">NCTC10736</strain>
    </source>
</reference>
<dbReference type="RefSeq" id="WP_011638879.1">
    <property type="nucleotide sequence ID" value="NZ_UGYV01000004.1"/>
</dbReference>
<proteinExistence type="predicted"/>